<dbReference type="InterPro" id="IPR050955">
    <property type="entry name" value="Plant_Biomass_Hydrol_Est"/>
</dbReference>
<dbReference type="EMBL" id="BNBA01000003">
    <property type="protein sequence ID" value="GHH48067.1"/>
    <property type="molecule type" value="Genomic_DNA"/>
</dbReference>
<evidence type="ECO:0000313" key="5">
    <source>
        <dbReference type="Proteomes" id="UP000623958"/>
    </source>
</evidence>
<dbReference type="PROSITE" id="PS51257">
    <property type="entry name" value="PROKAR_LIPOPROTEIN"/>
    <property type="match status" value="1"/>
</dbReference>
<keyword evidence="1 2" id="KW-0732">Signal</keyword>
<sequence length="266" mass="29753">MPPRLVLLLAVLLCSLAGCTSMPDDDPDPAHGHFVHRQLEVEGRVFRYEVFVPAASMPRPWPVVLFLHGSGERGDDGHDQTTSGLGPYLRRHADSFPALVVFPQAPDDEAWTHHNARMAMETLDAASQEFAADPKRTYLTGMSMGGYGTWEIALRHPHRFAALVPICGALTSPDDDDEPIFVSAVSDERDPYGALVARLKHVPTWMFHGARDDVVKPDDDRLIYEAAHKAGARIRYTEYPNGNHNVWDATYASPTMWEWMFSQHLP</sequence>
<dbReference type="Gene3D" id="3.40.50.1820">
    <property type="entry name" value="alpha/beta hydrolase"/>
    <property type="match status" value="1"/>
</dbReference>
<evidence type="ECO:0000256" key="1">
    <source>
        <dbReference type="ARBA" id="ARBA00022729"/>
    </source>
</evidence>
<dbReference type="AlphaFoldDB" id="A0A919F556"/>
<dbReference type="PANTHER" id="PTHR43037">
    <property type="entry name" value="UNNAMED PRODUCT-RELATED"/>
    <property type="match status" value="1"/>
</dbReference>
<evidence type="ECO:0000259" key="3">
    <source>
        <dbReference type="Pfam" id="PF00326"/>
    </source>
</evidence>
<dbReference type="GO" id="GO:0008236">
    <property type="term" value="F:serine-type peptidase activity"/>
    <property type="evidence" value="ECO:0007669"/>
    <property type="project" value="InterPro"/>
</dbReference>
<name>A0A919F556_9XANT</name>
<dbReference type="GO" id="GO:0006508">
    <property type="term" value="P:proteolysis"/>
    <property type="evidence" value="ECO:0007669"/>
    <property type="project" value="InterPro"/>
</dbReference>
<dbReference type="Pfam" id="PF00326">
    <property type="entry name" value="Peptidase_S9"/>
    <property type="match status" value="1"/>
</dbReference>
<reference evidence="4" key="2">
    <citation type="submission" date="2020-09" db="EMBL/GenBank/DDBJ databases">
        <authorList>
            <person name="Sun Q."/>
            <person name="Ohkuma M."/>
        </authorList>
    </citation>
    <scope>NUCLEOTIDE SEQUENCE</scope>
    <source>
        <strain evidence="4">JCM 13306</strain>
    </source>
</reference>
<dbReference type="PANTHER" id="PTHR43037:SF1">
    <property type="entry name" value="BLL1128 PROTEIN"/>
    <property type="match status" value="1"/>
</dbReference>
<gene>
    <name evidence="4" type="ORF">GCM10009090_05410</name>
</gene>
<evidence type="ECO:0000313" key="4">
    <source>
        <dbReference type="EMBL" id="GHH48067.1"/>
    </source>
</evidence>
<accession>A0A919F556</accession>
<feature type="chain" id="PRO_5037401975" evidence="2">
    <location>
        <begin position="24"/>
        <end position="266"/>
    </location>
</feature>
<protein>
    <submittedName>
        <fullName evidence="4">Phospholipase</fullName>
    </submittedName>
</protein>
<dbReference type="Proteomes" id="UP000623958">
    <property type="component" value="Unassembled WGS sequence"/>
</dbReference>
<keyword evidence="5" id="KW-1185">Reference proteome</keyword>
<feature type="signal peptide" evidence="2">
    <location>
        <begin position="1"/>
        <end position="23"/>
    </location>
</feature>
<evidence type="ECO:0000256" key="2">
    <source>
        <dbReference type="SAM" id="SignalP"/>
    </source>
</evidence>
<dbReference type="SUPFAM" id="SSF53474">
    <property type="entry name" value="alpha/beta-Hydrolases"/>
    <property type="match status" value="1"/>
</dbReference>
<reference evidence="4" key="1">
    <citation type="journal article" date="2014" name="Int. J. Syst. Evol. Microbiol.">
        <title>Complete genome sequence of Corynebacterium casei LMG S-19264T (=DSM 44701T), isolated from a smear-ripened cheese.</title>
        <authorList>
            <consortium name="US DOE Joint Genome Institute (JGI-PGF)"/>
            <person name="Walter F."/>
            <person name="Albersmeier A."/>
            <person name="Kalinowski J."/>
            <person name="Ruckert C."/>
        </authorList>
    </citation>
    <scope>NUCLEOTIDE SEQUENCE</scope>
    <source>
        <strain evidence="4">JCM 13306</strain>
    </source>
</reference>
<dbReference type="RefSeq" id="WP_434028516.1">
    <property type="nucleotide sequence ID" value="NZ_BNBA01000003.1"/>
</dbReference>
<proteinExistence type="predicted"/>
<organism evidence="4 5">
    <name type="scientific">Xanthomonas boreopolis</name>
    <dbReference type="NCBI Taxonomy" id="86183"/>
    <lineage>
        <taxon>Bacteria</taxon>
        <taxon>Pseudomonadati</taxon>
        <taxon>Pseudomonadota</taxon>
        <taxon>Gammaproteobacteria</taxon>
        <taxon>Lysobacterales</taxon>
        <taxon>Lysobacteraceae</taxon>
        <taxon>Xanthomonas</taxon>
    </lineage>
</organism>
<comment type="caution">
    <text evidence="4">The sequence shown here is derived from an EMBL/GenBank/DDBJ whole genome shotgun (WGS) entry which is preliminary data.</text>
</comment>
<dbReference type="InterPro" id="IPR029058">
    <property type="entry name" value="AB_hydrolase_fold"/>
</dbReference>
<dbReference type="InterPro" id="IPR001375">
    <property type="entry name" value="Peptidase_S9_cat"/>
</dbReference>
<feature type="domain" description="Peptidase S9 prolyl oligopeptidase catalytic" evidence="3">
    <location>
        <begin position="119"/>
        <end position="249"/>
    </location>
</feature>